<comment type="subunit">
    <text evidence="2">Homodimer.</text>
</comment>
<evidence type="ECO:0000256" key="2">
    <source>
        <dbReference type="ARBA" id="ARBA00011738"/>
    </source>
</evidence>
<dbReference type="GO" id="GO:0046983">
    <property type="term" value="F:protein dimerization activity"/>
    <property type="evidence" value="ECO:0007669"/>
    <property type="project" value="InterPro"/>
</dbReference>
<evidence type="ECO:0000256" key="1">
    <source>
        <dbReference type="ARBA" id="ARBA00004123"/>
    </source>
</evidence>
<dbReference type="EMBL" id="JAHUZN010000011">
    <property type="protein sequence ID" value="KAG8479526.1"/>
    <property type="molecule type" value="Genomic_DNA"/>
</dbReference>
<dbReference type="InterPro" id="IPR052035">
    <property type="entry name" value="ZnF_BED_domain_contain"/>
</dbReference>
<dbReference type="Pfam" id="PF02892">
    <property type="entry name" value="zf-BED"/>
    <property type="match status" value="1"/>
</dbReference>
<evidence type="ECO:0000256" key="3">
    <source>
        <dbReference type="ARBA" id="ARBA00022723"/>
    </source>
</evidence>
<dbReference type="Pfam" id="PF05699">
    <property type="entry name" value="Dimer_Tnp_hAT"/>
    <property type="match status" value="1"/>
</dbReference>
<proteinExistence type="predicted"/>
<dbReference type="OrthoDB" id="1607513at2759"/>
<keyword evidence="13" id="KW-1185">Reference proteome</keyword>
<gene>
    <name evidence="12" type="ORF">CXB51_029159</name>
</gene>
<evidence type="ECO:0000259" key="11">
    <source>
        <dbReference type="PROSITE" id="PS50808"/>
    </source>
</evidence>
<dbReference type="GO" id="GO:0009791">
    <property type="term" value="P:post-embryonic development"/>
    <property type="evidence" value="ECO:0007669"/>
    <property type="project" value="UniProtKB-ARBA"/>
</dbReference>
<dbReference type="SUPFAM" id="SSF53098">
    <property type="entry name" value="Ribonuclease H-like"/>
    <property type="match status" value="1"/>
</dbReference>
<dbReference type="Proteomes" id="UP000701853">
    <property type="component" value="Chromosome 11"/>
</dbReference>
<dbReference type="PROSITE" id="PS50808">
    <property type="entry name" value="ZF_BED"/>
    <property type="match status" value="1"/>
</dbReference>
<keyword evidence="4 10" id="KW-0863">Zinc-finger</keyword>
<evidence type="ECO:0000256" key="9">
    <source>
        <dbReference type="ARBA" id="ARBA00023242"/>
    </source>
</evidence>
<keyword evidence="7" id="KW-0238">DNA-binding</keyword>
<evidence type="ECO:0000256" key="5">
    <source>
        <dbReference type="ARBA" id="ARBA00022833"/>
    </source>
</evidence>
<keyword evidence="9" id="KW-0539">Nucleus</keyword>
<evidence type="ECO:0000313" key="13">
    <source>
        <dbReference type="Proteomes" id="UP000701853"/>
    </source>
</evidence>
<dbReference type="InterPro" id="IPR036236">
    <property type="entry name" value="Znf_C2H2_sf"/>
</dbReference>
<accession>A0A8J6CQG0</accession>
<dbReference type="GO" id="GO:0003677">
    <property type="term" value="F:DNA binding"/>
    <property type="evidence" value="ECO:0007669"/>
    <property type="project" value="UniProtKB-KW"/>
</dbReference>
<dbReference type="PANTHER" id="PTHR46481">
    <property type="entry name" value="ZINC FINGER BED DOMAIN-CONTAINING PROTEIN 4"/>
    <property type="match status" value="1"/>
</dbReference>
<comment type="subcellular location">
    <subcellularLocation>
        <location evidence="1">Nucleus</location>
    </subcellularLocation>
</comment>
<dbReference type="SUPFAM" id="SSF57667">
    <property type="entry name" value="beta-beta-alpha zinc fingers"/>
    <property type="match status" value="1"/>
</dbReference>
<dbReference type="Pfam" id="PF14372">
    <property type="entry name" value="hAT-like_RNase-H"/>
    <property type="match status" value="1"/>
</dbReference>
<protein>
    <recommendedName>
        <fullName evidence="11">BED-type domain-containing protein</fullName>
    </recommendedName>
</protein>
<dbReference type="GO" id="GO:0008270">
    <property type="term" value="F:zinc ion binding"/>
    <property type="evidence" value="ECO:0007669"/>
    <property type="project" value="UniProtKB-KW"/>
</dbReference>
<keyword evidence="5" id="KW-0862">Zinc</keyword>
<evidence type="ECO:0000256" key="4">
    <source>
        <dbReference type="ARBA" id="ARBA00022771"/>
    </source>
</evidence>
<dbReference type="InterPro" id="IPR012337">
    <property type="entry name" value="RNaseH-like_sf"/>
</dbReference>
<keyword evidence="8" id="KW-0804">Transcription</keyword>
<dbReference type="SMART" id="SM00614">
    <property type="entry name" value="ZnF_BED"/>
    <property type="match status" value="1"/>
</dbReference>
<reference evidence="12 13" key="1">
    <citation type="journal article" date="2021" name="bioRxiv">
        <title>The Gossypium anomalum genome as a resource for cotton improvement and evolutionary analysis of hybrid incompatibility.</title>
        <authorList>
            <person name="Grover C.E."/>
            <person name="Yuan D."/>
            <person name="Arick M.A."/>
            <person name="Miller E.R."/>
            <person name="Hu G."/>
            <person name="Peterson D.G."/>
            <person name="Wendel J.F."/>
            <person name="Udall J.A."/>
        </authorList>
    </citation>
    <scope>NUCLEOTIDE SEQUENCE [LARGE SCALE GENOMIC DNA]</scope>
    <source>
        <strain evidence="12">JFW-Udall</strain>
        <tissue evidence="12">Leaf</tissue>
    </source>
</reference>
<evidence type="ECO:0000313" key="12">
    <source>
        <dbReference type="EMBL" id="KAG8479526.1"/>
    </source>
</evidence>
<dbReference type="InterPro" id="IPR008906">
    <property type="entry name" value="HATC_C_dom"/>
</dbReference>
<evidence type="ECO:0000256" key="7">
    <source>
        <dbReference type="ARBA" id="ARBA00023125"/>
    </source>
</evidence>
<evidence type="ECO:0000256" key="8">
    <source>
        <dbReference type="ARBA" id="ARBA00023163"/>
    </source>
</evidence>
<keyword evidence="6" id="KW-0805">Transcription regulation</keyword>
<feature type="domain" description="BED-type" evidence="11">
    <location>
        <begin position="14"/>
        <end position="69"/>
    </location>
</feature>
<dbReference type="GO" id="GO:0005634">
    <property type="term" value="C:nucleus"/>
    <property type="evidence" value="ECO:0007669"/>
    <property type="project" value="UniProtKB-SubCell"/>
</dbReference>
<organism evidence="12 13">
    <name type="scientific">Gossypium anomalum</name>
    <dbReference type="NCBI Taxonomy" id="47600"/>
    <lineage>
        <taxon>Eukaryota</taxon>
        <taxon>Viridiplantae</taxon>
        <taxon>Streptophyta</taxon>
        <taxon>Embryophyta</taxon>
        <taxon>Tracheophyta</taxon>
        <taxon>Spermatophyta</taxon>
        <taxon>Magnoliopsida</taxon>
        <taxon>eudicotyledons</taxon>
        <taxon>Gunneridae</taxon>
        <taxon>Pentapetalae</taxon>
        <taxon>rosids</taxon>
        <taxon>malvids</taxon>
        <taxon>Malvales</taxon>
        <taxon>Malvaceae</taxon>
        <taxon>Malvoideae</taxon>
        <taxon>Gossypium</taxon>
    </lineage>
</organism>
<name>A0A8J6CQG0_9ROSI</name>
<evidence type="ECO:0000256" key="10">
    <source>
        <dbReference type="PROSITE-ProRule" id="PRU00027"/>
    </source>
</evidence>
<sequence length="699" mass="80599">MEVANESTAKKPKRLTSVVWNHFERVKKADICYAVCVHCNKKLSGSSNSGTTHLRNHLMRCLKRSNYDVSQLLAVKRRKKENTLTIANISYDEGQRKEDYMKPTIVKYEQDQRKDEAFNLGSSWFDPERSRLDLARMIILHGYPLAMVEHVGFKVFVKNMQPLFDVVHNSTIELSCVEIYMKEKQRIYDMLSKLQGRINLAIEMWSSPENSKYVCLTAHYVDDEWKLQKKILNFLTLDSSHTEDMLSDVIIKCLMDWDIDCKLFAMTFDDCLTNDDIVSRIRDQVSESRPRLSNGQLLDVRSAAHVLNSIAQDAIEALQVVIQKIRGSVKYVKSSQSILGKFNEIAQQQGIDNHKIVVLDYPLRWNSTYMMLETAVEYRNVFHHLPELDPDFALSDEEWERASSIVSYLKLLIEIINVFSSNKCPTANIYFPEICHVHIQLIEWCKSSDAFLSSLATKMKAKFDKYWSKCSLALAVAAILDPRFKMKLVEYYYSQIYGSTALERIKEASDGIKELFNAYSICSTLIDQGSALPGSSLPSSSNDTRDRLKGFDKFLHETSQSQTAISDLEKYLDEPVFPRNCDFNILNWWRVHTPRYPILSMMARDVLGTPMSTVAQEFAFNAGGRMLDSNQSSLPPDTRQVLICTRDWLRTQSDGACIIQLYLFKQTVLILYTSLMIYYRYQRNRCNTIVKSLCFTALR</sequence>
<dbReference type="InterPro" id="IPR025525">
    <property type="entry name" value="hAT-like_transposase_RNase-H"/>
</dbReference>
<comment type="caution">
    <text evidence="12">The sequence shown here is derived from an EMBL/GenBank/DDBJ whole genome shotgun (WGS) entry which is preliminary data.</text>
</comment>
<keyword evidence="3" id="KW-0479">Metal-binding</keyword>
<dbReference type="InterPro" id="IPR003656">
    <property type="entry name" value="Znf_BED"/>
</dbReference>
<evidence type="ECO:0000256" key="6">
    <source>
        <dbReference type="ARBA" id="ARBA00023015"/>
    </source>
</evidence>
<dbReference type="PANTHER" id="PTHR46481:SF10">
    <property type="entry name" value="ZINC FINGER BED DOMAIN-CONTAINING PROTEIN 39"/>
    <property type="match status" value="1"/>
</dbReference>
<dbReference type="AlphaFoldDB" id="A0A8J6CQG0"/>